<dbReference type="PANTHER" id="PTHR43820">
    <property type="entry name" value="HIGH-AFFINITY BRANCHED-CHAIN AMINO ACID TRANSPORT ATP-BINDING PROTEIN LIVF"/>
    <property type="match status" value="1"/>
</dbReference>
<proteinExistence type="inferred from homology"/>
<accession>A0A7K1FSF7</accession>
<dbReference type="GO" id="GO:0015807">
    <property type="term" value="P:L-amino acid transport"/>
    <property type="evidence" value="ECO:0007669"/>
    <property type="project" value="TreeGrafter"/>
</dbReference>
<dbReference type="Pfam" id="PF00005">
    <property type="entry name" value="ABC_tran"/>
    <property type="match status" value="1"/>
</dbReference>
<organism evidence="7 8">
    <name type="scientific">Nakamurella alba</name>
    <dbReference type="NCBI Taxonomy" id="2665158"/>
    <lineage>
        <taxon>Bacteria</taxon>
        <taxon>Bacillati</taxon>
        <taxon>Actinomycetota</taxon>
        <taxon>Actinomycetes</taxon>
        <taxon>Nakamurellales</taxon>
        <taxon>Nakamurellaceae</taxon>
        <taxon>Nakamurella</taxon>
    </lineage>
</organism>
<dbReference type="RefSeq" id="WP_154770330.1">
    <property type="nucleotide sequence ID" value="NZ_WLYK01000009.1"/>
</dbReference>
<dbReference type="InterPro" id="IPR027417">
    <property type="entry name" value="P-loop_NTPase"/>
</dbReference>
<dbReference type="PANTHER" id="PTHR43820:SF4">
    <property type="entry name" value="HIGH-AFFINITY BRANCHED-CHAIN AMINO ACID TRANSPORT ATP-BINDING PROTEIN LIVF"/>
    <property type="match status" value="1"/>
</dbReference>
<sequence>MSTARNEGTGTMDTATALTVTSLKVGYGDLIAVWDISLTATAGRVLAVVGRNGAGKSTLLAGVAGLLPAAGGSVLLGGTDVTTWPAHRRVRHGLGLVRGKQVFRGLSVQENLVLGVQGSRLPRGERPAVIAGILDRFPVLADRLREPAGSLSGGQQQILAIAQAIAARPSVLLVDEPSSGLAPIMVDEVHAALAALAAEGLAVVLVEEQMDDVLSGIAEQVLVVEEGRLALTADPGSLDAAALEELMQPTTTADD</sequence>
<evidence type="ECO:0000259" key="6">
    <source>
        <dbReference type="PROSITE" id="PS50893"/>
    </source>
</evidence>
<evidence type="ECO:0000256" key="5">
    <source>
        <dbReference type="ARBA" id="ARBA00022970"/>
    </source>
</evidence>
<evidence type="ECO:0000256" key="4">
    <source>
        <dbReference type="ARBA" id="ARBA00022840"/>
    </source>
</evidence>
<keyword evidence="2" id="KW-0813">Transport</keyword>
<dbReference type="PROSITE" id="PS50893">
    <property type="entry name" value="ABC_TRANSPORTER_2"/>
    <property type="match status" value="1"/>
</dbReference>
<reference evidence="7 8" key="1">
    <citation type="submission" date="2019-11" db="EMBL/GenBank/DDBJ databases">
        <authorList>
            <person name="Jiang L.-Q."/>
        </authorList>
    </citation>
    <scope>NUCLEOTIDE SEQUENCE [LARGE SCALE GENOMIC DNA]</scope>
    <source>
        <strain evidence="7 8">YIM 132087</strain>
    </source>
</reference>
<dbReference type="InterPro" id="IPR003593">
    <property type="entry name" value="AAA+_ATPase"/>
</dbReference>
<dbReference type="Proteomes" id="UP000460221">
    <property type="component" value="Unassembled WGS sequence"/>
</dbReference>
<keyword evidence="8" id="KW-1185">Reference proteome</keyword>
<evidence type="ECO:0000313" key="7">
    <source>
        <dbReference type="EMBL" id="MTD16319.1"/>
    </source>
</evidence>
<dbReference type="InterPro" id="IPR003439">
    <property type="entry name" value="ABC_transporter-like_ATP-bd"/>
</dbReference>
<keyword evidence="4 7" id="KW-0067">ATP-binding</keyword>
<dbReference type="AlphaFoldDB" id="A0A7K1FSF7"/>
<dbReference type="SUPFAM" id="SSF52540">
    <property type="entry name" value="P-loop containing nucleoside triphosphate hydrolases"/>
    <property type="match status" value="1"/>
</dbReference>
<dbReference type="GO" id="GO:0005524">
    <property type="term" value="F:ATP binding"/>
    <property type="evidence" value="ECO:0007669"/>
    <property type="project" value="UniProtKB-KW"/>
</dbReference>
<evidence type="ECO:0000256" key="3">
    <source>
        <dbReference type="ARBA" id="ARBA00022741"/>
    </source>
</evidence>
<name>A0A7K1FSF7_9ACTN</name>
<keyword evidence="3" id="KW-0547">Nucleotide-binding</keyword>
<comment type="caution">
    <text evidence="7">The sequence shown here is derived from an EMBL/GenBank/DDBJ whole genome shotgun (WGS) entry which is preliminary data.</text>
</comment>
<feature type="domain" description="ABC transporter" evidence="6">
    <location>
        <begin position="18"/>
        <end position="251"/>
    </location>
</feature>
<comment type="similarity">
    <text evidence="1">Belongs to the ABC transporter superfamily.</text>
</comment>
<dbReference type="GO" id="GO:0015658">
    <property type="term" value="F:branched-chain amino acid transmembrane transporter activity"/>
    <property type="evidence" value="ECO:0007669"/>
    <property type="project" value="TreeGrafter"/>
</dbReference>
<evidence type="ECO:0000256" key="2">
    <source>
        <dbReference type="ARBA" id="ARBA00022448"/>
    </source>
</evidence>
<gene>
    <name evidence="7" type="ORF">GIS00_20470</name>
</gene>
<keyword evidence="5" id="KW-0029">Amino-acid transport</keyword>
<dbReference type="InterPro" id="IPR052156">
    <property type="entry name" value="BCAA_Transport_ATP-bd_LivF"/>
</dbReference>
<evidence type="ECO:0000256" key="1">
    <source>
        <dbReference type="ARBA" id="ARBA00005417"/>
    </source>
</evidence>
<dbReference type="SMART" id="SM00382">
    <property type="entry name" value="AAA"/>
    <property type="match status" value="1"/>
</dbReference>
<protein>
    <submittedName>
        <fullName evidence="7">ATP-binding cassette domain-containing protein</fullName>
    </submittedName>
</protein>
<dbReference type="GO" id="GO:0016887">
    <property type="term" value="F:ATP hydrolysis activity"/>
    <property type="evidence" value="ECO:0007669"/>
    <property type="project" value="InterPro"/>
</dbReference>
<dbReference type="EMBL" id="WLYK01000009">
    <property type="protein sequence ID" value="MTD16319.1"/>
    <property type="molecule type" value="Genomic_DNA"/>
</dbReference>
<dbReference type="Gene3D" id="3.40.50.300">
    <property type="entry name" value="P-loop containing nucleotide triphosphate hydrolases"/>
    <property type="match status" value="1"/>
</dbReference>
<evidence type="ECO:0000313" key="8">
    <source>
        <dbReference type="Proteomes" id="UP000460221"/>
    </source>
</evidence>